<name>A0A5A9ZBY7_9RHOB</name>
<proteinExistence type="inferred from homology"/>
<keyword evidence="1" id="KW-0472">Membrane</keyword>
<dbReference type="GO" id="GO:0009279">
    <property type="term" value="C:cell outer membrane"/>
    <property type="evidence" value="ECO:0007669"/>
    <property type="project" value="UniProtKB-SubCell"/>
</dbReference>
<dbReference type="GO" id="GO:1990351">
    <property type="term" value="C:transporter complex"/>
    <property type="evidence" value="ECO:0007669"/>
    <property type="project" value="TreeGrafter"/>
</dbReference>
<dbReference type="Pfam" id="PF04453">
    <property type="entry name" value="LptD"/>
    <property type="match status" value="1"/>
</dbReference>
<keyword evidence="1" id="KW-0732">Signal</keyword>
<dbReference type="HAMAP" id="MF_01411">
    <property type="entry name" value="LPS_assembly_LptD"/>
    <property type="match status" value="1"/>
</dbReference>
<dbReference type="GO" id="GO:0043165">
    <property type="term" value="P:Gram-negative-bacterium-type cell outer membrane assembly"/>
    <property type="evidence" value="ECO:0007669"/>
    <property type="project" value="UniProtKB-UniRule"/>
</dbReference>
<comment type="function">
    <text evidence="1">Involved in the assembly of lipopolysaccharide (LPS) at the surface of the outer membrane.</text>
</comment>
<keyword evidence="1" id="KW-0998">Cell outer membrane</keyword>
<evidence type="ECO:0000256" key="1">
    <source>
        <dbReference type="HAMAP-Rule" id="MF_01411"/>
    </source>
</evidence>
<dbReference type="InterPro" id="IPR050218">
    <property type="entry name" value="LptD"/>
</dbReference>
<comment type="subunit">
    <text evidence="1">Component of the lipopolysaccharide transport and assembly complex.</text>
</comment>
<feature type="chain" id="PRO_5023549336" description="LPS-assembly protein LptD" evidence="1">
    <location>
        <begin position="30"/>
        <end position="732"/>
    </location>
</feature>
<feature type="signal peptide" evidence="1">
    <location>
        <begin position="1"/>
        <end position="29"/>
    </location>
</feature>
<dbReference type="PANTHER" id="PTHR30189:SF1">
    <property type="entry name" value="LPS-ASSEMBLY PROTEIN LPTD"/>
    <property type="match status" value="1"/>
</dbReference>
<dbReference type="GO" id="GO:0015920">
    <property type="term" value="P:lipopolysaccharide transport"/>
    <property type="evidence" value="ECO:0007669"/>
    <property type="project" value="InterPro"/>
</dbReference>
<reference evidence="3 4" key="1">
    <citation type="submission" date="2019-07" db="EMBL/GenBank/DDBJ databases">
        <title>Aquicoccus porphyridii gen. nov., sp. nov., isolated from a small marine red alga, Porphyridium marinum.</title>
        <authorList>
            <person name="Liu L."/>
        </authorList>
    </citation>
    <scope>NUCLEOTIDE SEQUENCE [LARGE SCALE GENOMIC DNA]</scope>
    <source>
        <strain evidence="3 4">L1 8-17</strain>
    </source>
</reference>
<organism evidence="3 4">
    <name type="scientific">Aquicoccus porphyridii</name>
    <dbReference type="NCBI Taxonomy" id="1852029"/>
    <lineage>
        <taxon>Bacteria</taxon>
        <taxon>Pseudomonadati</taxon>
        <taxon>Pseudomonadota</taxon>
        <taxon>Alphaproteobacteria</taxon>
        <taxon>Rhodobacterales</taxon>
        <taxon>Paracoccaceae</taxon>
        <taxon>Aquicoccus</taxon>
    </lineage>
</organism>
<accession>A0A5A9ZBY7</accession>
<dbReference type="Proteomes" id="UP000325291">
    <property type="component" value="Unassembled WGS sequence"/>
</dbReference>
<feature type="domain" description="LptD C-terminal" evidence="2">
    <location>
        <begin position="287"/>
        <end position="657"/>
    </location>
</feature>
<evidence type="ECO:0000313" key="4">
    <source>
        <dbReference type="Proteomes" id="UP000325291"/>
    </source>
</evidence>
<dbReference type="InterPro" id="IPR007543">
    <property type="entry name" value="LptD_C"/>
</dbReference>
<comment type="caution">
    <text evidence="3">The sequence shown here is derived from an EMBL/GenBank/DDBJ whole genome shotgun (WGS) entry which is preliminary data.</text>
</comment>
<evidence type="ECO:0000313" key="3">
    <source>
        <dbReference type="EMBL" id="KAA0914703.1"/>
    </source>
</evidence>
<dbReference type="PANTHER" id="PTHR30189">
    <property type="entry name" value="LPS-ASSEMBLY PROTEIN"/>
    <property type="match status" value="1"/>
</dbReference>
<keyword evidence="4" id="KW-1185">Reference proteome</keyword>
<dbReference type="InterPro" id="IPR020889">
    <property type="entry name" value="LipoPS_assembly_LptD"/>
</dbReference>
<comment type="similarity">
    <text evidence="1">Belongs to the LptD family.</text>
</comment>
<comment type="subcellular location">
    <subcellularLocation>
        <location evidence="1">Cell outer membrane</location>
    </subcellularLocation>
</comment>
<dbReference type="EMBL" id="VINQ01000008">
    <property type="protein sequence ID" value="KAA0914703.1"/>
    <property type="molecule type" value="Genomic_DNA"/>
</dbReference>
<comment type="caution">
    <text evidence="1">Lacks conserved residue(s) required for the propagation of feature annotation.</text>
</comment>
<protein>
    <recommendedName>
        <fullName evidence="1">LPS-assembly protein LptD</fullName>
    </recommendedName>
</protein>
<evidence type="ECO:0000259" key="2">
    <source>
        <dbReference type="Pfam" id="PF04453"/>
    </source>
</evidence>
<sequence precursor="true">MMPPRLLPFRAALVAALALVLSLALPALATAQGERQADTQPAAPAILVADKVFLEGKTRLVAEGNVEALQDGTRIKASRIAYDREGDQLTIEGPITITQGNDTLVLADSAEMDAGFRNGLLRGARMVLNQQVQLAAHQLNRVNGRYSQLYKTAATSCRVCNSTEPPLWQIRARKVIHDQVERQLYFEDAQVRVMDVPIFYLPRLRLPDPTLARATGFLIPSLRGNSRLGTGIRVPYFIRLGDHRDLTIAPFISRNTRTLELRYRQAFRRGRIEFEGAVSNDTIFPNTRAYLFGRGQFDLKRDFKLGFGIEMVSDKSYLIDYGYSDRDRLKSDITLSRVRRDEYISGALVHYHSLRVGEDASTLPTIIGNFDYERRFFPRALGGELRFSAGAHTHHRYSTLPIDGPDSDTIVDGRDVTRFGVEAMWRRNWTLAGGIRARMQAGFAADQFVTANDATRPRRAAGVTPMAAVTLRWPWQKITPSGAAHVIEPVVQFGWTGGKRLSVANDESTRVEFDEGNLLSLSRFPAPDRRERGAVAAYGLNWSRLGPGGWQSDLTLGQVARARADNAFSPTSGLRGARSDLLVAGQLKSAQGLSLTARALFDTNLDLSKGEARAGYQTSRLALGASYIWLGSDAFEDRPDTVSEWSIDGLYRIGRHWSSRANVRYDVVSNKAAEAGIGLIYRNECVEIDLSLSRRFTSSVILTPSTDFSFTVGIKGFSTRSTDKSYTRTCRN</sequence>
<gene>
    <name evidence="1" type="primary">lptD</name>
    <name evidence="3" type="ORF">FLO80_11905</name>
</gene>
<dbReference type="AlphaFoldDB" id="A0A5A9ZBY7"/>